<proteinExistence type="inferred from homology"/>
<dbReference type="STRING" id="1714264.BTO30_11100"/>
<dbReference type="Gene3D" id="3.10.129.10">
    <property type="entry name" value="Hotdog Thioesterase"/>
    <property type="match status" value="1"/>
</dbReference>
<dbReference type="EMBL" id="MSDU01000023">
    <property type="protein sequence ID" value="OLN22115.1"/>
    <property type="molecule type" value="Genomic_DNA"/>
</dbReference>
<name>A0A1Q8Q497_9BACI</name>
<keyword evidence="2" id="KW-0378">Hydrolase</keyword>
<sequence length="151" mass="17557">MRKSELQLLVNWGDTDVAGIVYYPNFFKWFDIAGHHFFRNAGLSPHFLAKEKSIILPMLDAQCTFEHALHYDDELTIKTEVSELNRKTIKLRHEIYVDGKRAANGYELRGWVEKKPDGTISAVLIPEEIRVLLMEEKTEKRDSRSHPLFNA</sequence>
<evidence type="ECO:0000313" key="3">
    <source>
        <dbReference type="EMBL" id="OLN22115.1"/>
    </source>
</evidence>
<dbReference type="AlphaFoldDB" id="A0A1Q8Q497"/>
<keyword evidence="4" id="KW-1185">Reference proteome</keyword>
<protein>
    <submittedName>
        <fullName evidence="3">4-hydroxybenzoyl-CoA thioesterase</fullName>
    </submittedName>
</protein>
<evidence type="ECO:0000313" key="4">
    <source>
        <dbReference type="Proteomes" id="UP000185568"/>
    </source>
</evidence>
<comment type="caution">
    <text evidence="3">The sequence shown here is derived from an EMBL/GenBank/DDBJ whole genome shotgun (WGS) entry which is preliminary data.</text>
</comment>
<dbReference type="GO" id="GO:0047617">
    <property type="term" value="F:fatty acyl-CoA hydrolase activity"/>
    <property type="evidence" value="ECO:0007669"/>
    <property type="project" value="TreeGrafter"/>
</dbReference>
<dbReference type="Pfam" id="PF13279">
    <property type="entry name" value="4HBT_2"/>
    <property type="match status" value="1"/>
</dbReference>
<accession>A0A1Q8Q497</accession>
<dbReference type="InterPro" id="IPR050563">
    <property type="entry name" value="4-hydroxybenzoyl-CoA_TE"/>
</dbReference>
<dbReference type="InterPro" id="IPR029069">
    <property type="entry name" value="HotDog_dom_sf"/>
</dbReference>
<organism evidence="3 4">
    <name type="scientific">Domibacillus antri</name>
    <dbReference type="NCBI Taxonomy" id="1714264"/>
    <lineage>
        <taxon>Bacteria</taxon>
        <taxon>Bacillati</taxon>
        <taxon>Bacillota</taxon>
        <taxon>Bacilli</taxon>
        <taxon>Bacillales</taxon>
        <taxon>Bacillaceae</taxon>
        <taxon>Domibacillus</taxon>
    </lineage>
</organism>
<evidence type="ECO:0000256" key="1">
    <source>
        <dbReference type="ARBA" id="ARBA00005953"/>
    </source>
</evidence>
<dbReference type="SUPFAM" id="SSF54637">
    <property type="entry name" value="Thioesterase/thiol ester dehydrase-isomerase"/>
    <property type="match status" value="1"/>
</dbReference>
<gene>
    <name evidence="3" type="ORF">BTO30_11100</name>
</gene>
<dbReference type="Proteomes" id="UP000185568">
    <property type="component" value="Unassembled WGS sequence"/>
</dbReference>
<dbReference type="PANTHER" id="PTHR31793:SF27">
    <property type="entry name" value="NOVEL THIOESTERASE SUPERFAMILY DOMAIN AND SAPOSIN A-TYPE DOMAIN CONTAINING PROTEIN (0610012H03RIK)"/>
    <property type="match status" value="1"/>
</dbReference>
<dbReference type="PANTHER" id="PTHR31793">
    <property type="entry name" value="4-HYDROXYBENZOYL-COA THIOESTERASE FAMILY MEMBER"/>
    <property type="match status" value="1"/>
</dbReference>
<reference evidence="3 4" key="1">
    <citation type="submission" date="2016-12" db="EMBL/GenBank/DDBJ databases">
        <title>Domibacillus antri genome sequencing.</title>
        <authorList>
            <person name="Verma A."/>
            <person name="Krishnamurthi S."/>
        </authorList>
    </citation>
    <scope>NUCLEOTIDE SEQUENCE [LARGE SCALE GENOMIC DNA]</scope>
    <source>
        <strain evidence="3 4">XD80</strain>
    </source>
</reference>
<dbReference type="CDD" id="cd00586">
    <property type="entry name" value="4HBT"/>
    <property type="match status" value="1"/>
</dbReference>
<evidence type="ECO:0000256" key="2">
    <source>
        <dbReference type="ARBA" id="ARBA00022801"/>
    </source>
</evidence>
<comment type="similarity">
    <text evidence="1">Belongs to the 4-hydroxybenzoyl-CoA thioesterase family.</text>
</comment>
<dbReference type="RefSeq" id="WP_075398803.1">
    <property type="nucleotide sequence ID" value="NZ_MSDU01000023.1"/>
</dbReference>
<dbReference type="OrthoDB" id="9800856at2"/>